<reference evidence="1" key="1">
    <citation type="journal article" date="2017" name="Nature">
        <title>The sunflower genome provides insights into oil metabolism, flowering and Asterid evolution.</title>
        <authorList>
            <person name="Badouin H."/>
            <person name="Gouzy J."/>
            <person name="Grassa C.J."/>
            <person name="Murat F."/>
            <person name="Staton S.E."/>
            <person name="Cottret L."/>
            <person name="Lelandais-Briere C."/>
            <person name="Owens G.L."/>
            <person name="Carrere S."/>
            <person name="Mayjonade B."/>
            <person name="Legrand L."/>
            <person name="Gill N."/>
            <person name="Kane N.C."/>
            <person name="Bowers J.E."/>
            <person name="Hubner S."/>
            <person name="Bellec A."/>
            <person name="Berard A."/>
            <person name="Berges H."/>
            <person name="Blanchet N."/>
            <person name="Boniface M.C."/>
            <person name="Brunel D."/>
            <person name="Catrice O."/>
            <person name="Chaidir N."/>
            <person name="Claudel C."/>
            <person name="Donnadieu C."/>
            <person name="Faraut T."/>
            <person name="Fievet G."/>
            <person name="Helmstetter N."/>
            <person name="King M."/>
            <person name="Knapp S.J."/>
            <person name="Lai Z."/>
            <person name="Le Paslier M.C."/>
            <person name="Lippi Y."/>
            <person name="Lorenzon L."/>
            <person name="Mandel J.R."/>
            <person name="Marage G."/>
            <person name="Marchand G."/>
            <person name="Marquand E."/>
            <person name="Bret-Mestries E."/>
            <person name="Morien E."/>
            <person name="Nambeesan S."/>
            <person name="Nguyen T."/>
            <person name="Pegot-Espagnet P."/>
            <person name="Pouilly N."/>
            <person name="Raftis F."/>
            <person name="Sallet E."/>
            <person name="Schiex T."/>
            <person name="Thomas J."/>
            <person name="Vandecasteele C."/>
            <person name="Vares D."/>
            <person name="Vear F."/>
            <person name="Vautrin S."/>
            <person name="Crespi M."/>
            <person name="Mangin B."/>
            <person name="Burke J.M."/>
            <person name="Salse J."/>
            <person name="Munos S."/>
            <person name="Vincourt P."/>
            <person name="Rieseberg L.H."/>
            <person name="Langlade N.B."/>
        </authorList>
    </citation>
    <scope>NUCLEOTIDE SEQUENCE</scope>
    <source>
        <tissue evidence="1">Leaves</tissue>
    </source>
</reference>
<evidence type="ECO:0000313" key="1">
    <source>
        <dbReference type="EMBL" id="KAF5775621.1"/>
    </source>
</evidence>
<gene>
    <name evidence="1" type="ORF">HanXRQr2_Chr13g0614141</name>
</gene>
<dbReference type="AlphaFoldDB" id="A0A9K3EKR4"/>
<dbReference type="Proteomes" id="UP000215914">
    <property type="component" value="Unassembled WGS sequence"/>
</dbReference>
<proteinExistence type="predicted"/>
<organism evidence="1 2">
    <name type="scientific">Helianthus annuus</name>
    <name type="common">Common sunflower</name>
    <dbReference type="NCBI Taxonomy" id="4232"/>
    <lineage>
        <taxon>Eukaryota</taxon>
        <taxon>Viridiplantae</taxon>
        <taxon>Streptophyta</taxon>
        <taxon>Embryophyta</taxon>
        <taxon>Tracheophyta</taxon>
        <taxon>Spermatophyta</taxon>
        <taxon>Magnoliopsida</taxon>
        <taxon>eudicotyledons</taxon>
        <taxon>Gunneridae</taxon>
        <taxon>Pentapetalae</taxon>
        <taxon>asterids</taxon>
        <taxon>campanulids</taxon>
        <taxon>Asterales</taxon>
        <taxon>Asteraceae</taxon>
        <taxon>Asteroideae</taxon>
        <taxon>Heliantheae alliance</taxon>
        <taxon>Heliantheae</taxon>
        <taxon>Helianthus</taxon>
    </lineage>
</organism>
<sequence>MRATINMQQNRITSHIRLNPSFSHFIKHLTCTFNRPLKPFLRMQTNPPTHPIQNHIIRNHIRLNPTRHHLVKKPLRHLPILNLPPPVNQNRVHLHIRLKPPPFPLIKHLRRHFRVPVFTQCIKQITKIINLLLHLFLVNIIVDHIVNETTDIIESPNRLFR</sequence>
<dbReference type="Gramene" id="mRNA:HanXRQr2_Chr13g0614141">
    <property type="protein sequence ID" value="CDS:HanXRQr2_Chr13g0614141.1"/>
    <property type="gene ID" value="HanXRQr2_Chr13g0614141"/>
</dbReference>
<accession>A0A9K3EKR4</accession>
<dbReference type="EMBL" id="MNCJ02000328">
    <property type="protein sequence ID" value="KAF5775621.1"/>
    <property type="molecule type" value="Genomic_DNA"/>
</dbReference>
<comment type="caution">
    <text evidence="1">The sequence shown here is derived from an EMBL/GenBank/DDBJ whole genome shotgun (WGS) entry which is preliminary data.</text>
</comment>
<name>A0A9K3EKR4_HELAN</name>
<reference evidence="1" key="2">
    <citation type="submission" date="2020-06" db="EMBL/GenBank/DDBJ databases">
        <title>Helianthus annuus Genome sequencing and assembly Release 2.</title>
        <authorList>
            <person name="Gouzy J."/>
            <person name="Langlade N."/>
            <person name="Munos S."/>
        </authorList>
    </citation>
    <scope>NUCLEOTIDE SEQUENCE</scope>
    <source>
        <tissue evidence="1">Leaves</tissue>
    </source>
</reference>
<keyword evidence="2" id="KW-1185">Reference proteome</keyword>
<evidence type="ECO:0000313" key="2">
    <source>
        <dbReference type="Proteomes" id="UP000215914"/>
    </source>
</evidence>
<protein>
    <submittedName>
        <fullName evidence="1">Uncharacterized protein</fullName>
    </submittedName>
</protein>